<dbReference type="EMBL" id="FNBD01000014">
    <property type="protein sequence ID" value="SDF41100.1"/>
    <property type="molecule type" value="Genomic_DNA"/>
</dbReference>
<keyword evidence="4" id="KW-1185">Reference proteome</keyword>
<dbReference type="eggNOG" id="COG0589">
    <property type="taxonomic scope" value="Bacteria"/>
</dbReference>
<dbReference type="CDD" id="cd00293">
    <property type="entry name" value="USP-like"/>
    <property type="match status" value="1"/>
</dbReference>
<dbReference type="Proteomes" id="UP000182114">
    <property type="component" value="Unassembled WGS sequence"/>
</dbReference>
<evidence type="ECO:0000259" key="2">
    <source>
        <dbReference type="Pfam" id="PF00582"/>
    </source>
</evidence>
<dbReference type="InterPro" id="IPR014729">
    <property type="entry name" value="Rossmann-like_a/b/a_fold"/>
</dbReference>
<evidence type="ECO:0000256" key="1">
    <source>
        <dbReference type="ARBA" id="ARBA00008791"/>
    </source>
</evidence>
<dbReference type="InterPro" id="IPR006016">
    <property type="entry name" value="UspA"/>
</dbReference>
<dbReference type="PANTHER" id="PTHR46268">
    <property type="entry name" value="STRESS RESPONSE PROTEIN NHAX"/>
    <property type="match status" value="1"/>
</dbReference>
<gene>
    <name evidence="3" type="ORF">SAMN04487992_11428</name>
</gene>
<dbReference type="RefSeq" id="WP_074539285.1">
    <property type="nucleotide sequence ID" value="NZ_FNBD01000014.1"/>
</dbReference>
<name>A0A1G7KW11_9FLAO</name>
<feature type="domain" description="UspA" evidence="2">
    <location>
        <begin position="194"/>
        <end position="279"/>
    </location>
</feature>
<evidence type="ECO:0000313" key="4">
    <source>
        <dbReference type="Proteomes" id="UP000182114"/>
    </source>
</evidence>
<organism evidence="3 4">
    <name type="scientific">Cellulophaga baltica</name>
    <dbReference type="NCBI Taxonomy" id="76594"/>
    <lineage>
        <taxon>Bacteria</taxon>
        <taxon>Pseudomonadati</taxon>
        <taxon>Bacteroidota</taxon>
        <taxon>Flavobacteriia</taxon>
        <taxon>Flavobacteriales</taxon>
        <taxon>Flavobacteriaceae</taxon>
        <taxon>Cellulophaga</taxon>
    </lineage>
</organism>
<feature type="domain" description="UspA" evidence="2">
    <location>
        <begin position="1"/>
        <end position="146"/>
    </location>
</feature>
<comment type="similarity">
    <text evidence="1">Belongs to the universal stress protein A family.</text>
</comment>
<reference evidence="4" key="1">
    <citation type="submission" date="2016-10" db="EMBL/GenBank/DDBJ databases">
        <authorList>
            <person name="Varghese N."/>
            <person name="Submissions S."/>
        </authorList>
    </citation>
    <scope>NUCLEOTIDE SEQUENCE [LARGE SCALE GENOMIC DNA]</scope>
    <source>
        <strain evidence="4">DSM 24729</strain>
    </source>
</reference>
<evidence type="ECO:0000313" key="3">
    <source>
        <dbReference type="EMBL" id="SDF41100.1"/>
    </source>
</evidence>
<protein>
    <submittedName>
        <fullName evidence="3">Nucleotide-binding universal stress protein, UspA family</fullName>
    </submittedName>
</protein>
<accession>A0A1G7KW11</accession>
<sequence>MKSILVATDFSNDAYCALFYGTKLFKETSCTFYILNVYDELTPLKNKRAPFLSNKNELEEIEAQSNIALEKLIHKITLDTENPNHKFIPLSKEGNLSKNIKNTTKAYDIDLVLIGSKGETGAKELFFGSNTIQITNTISNCPILAIPKQIEYTAPKEIAFVTDYKQGCSLSNIAPLLFIAKQTNAAIRVMHIIEEAILDAEQELKYKLLENCLKEYQHSFTTMKEFSDKAKVIHEFIAAREIDLFCMVHQKRNFLEKLLREPVIKDVSMYANIPFLILPSME</sequence>
<dbReference type="Gene3D" id="3.40.50.620">
    <property type="entry name" value="HUPs"/>
    <property type="match status" value="2"/>
</dbReference>
<dbReference type="PANTHER" id="PTHR46268:SF6">
    <property type="entry name" value="UNIVERSAL STRESS PROTEIN UP12"/>
    <property type="match status" value="1"/>
</dbReference>
<dbReference type="Pfam" id="PF00582">
    <property type="entry name" value="Usp"/>
    <property type="match status" value="2"/>
</dbReference>
<proteinExistence type="inferred from homology"/>
<dbReference type="SUPFAM" id="SSF52402">
    <property type="entry name" value="Adenine nucleotide alpha hydrolases-like"/>
    <property type="match status" value="2"/>
</dbReference>
<dbReference type="AlphaFoldDB" id="A0A1G7KW11"/>